<dbReference type="Proteomes" id="UP000664991">
    <property type="component" value="Unassembled WGS sequence"/>
</dbReference>
<keyword evidence="8" id="KW-0539">Nucleus</keyword>
<dbReference type="InterPro" id="IPR051515">
    <property type="entry name" value="IRG"/>
</dbReference>
<dbReference type="GO" id="GO:0005634">
    <property type="term" value="C:nucleus"/>
    <property type="evidence" value="ECO:0007669"/>
    <property type="project" value="UniProtKB-SubCell"/>
</dbReference>
<dbReference type="InterPro" id="IPR003309">
    <property type="entry name" value="SCAN_dom"/>
</dbReference>
<keyword evidence="2" id="KW-0547">Nucleotide-binding</keyword>
<dbReference type="GO" id="GO:0006355">
    <property type="term" value="P:regulation of DNA-templated transcription"/>
    <property type="evidence" value="ECO:0007669"/>
    <property type="project" value="InterPro"/>
</dbReference>
<dbReference type="InterPro" id="IPR032710">
    <property type="entry name" value="NTF2-like_dom_sf"/>
</dbReference>
<dbReference type="GO" id="GO:0005525">
    <property type="term" value="F:GTP binding"/>
    <property type="evidence" value="ECO:0007669"/>
    <property type="project" value="UniProtKB-KW"/>
</dbReference>
<dbReference type="PANTHER" id="PTHR32341:SF13">
    <property type="entry name" value="GTP-BINDING PROTEIN"/>
    <property type="match status" value="1"/>
</dbReference>
<dbReference type="FunFam" id="1.10.4020.10:FF:000001">
    <property type="entry name" value="zinc finger protein 263 isoform X1"/>
    <property type="match status" value="1"/>
</dbReference>
<name>A0A836A5U8_SHEEP</name>
<evidence type="ECO:0000256" key="9">
    <source>
        <dbReference type="SAM" id="MobiDB-lite"/>
    </source>
</evidence>
<dbReference type="GO" id="GO:0000045">
    <property type="term" value="P:autophagosome assembly"/>
    <property type="evidence" value="ECO:0007669"/>
    <property type="project" value="TreeGrafter"/>
</dbReference>
<keyword evidence="7" id="KW-0804">Transcription</keyword>
<protein>
    <submittedName>
        <fullName evidence="12">Uncharacterized protein</fullName>
    </submittedName>
</protein>
<dbReference type="GO" id="GO:0003924">
    <property type="term" value="F:GTPase activity"/>
    <property type="evidence" value="ECO:0007669"/>
    <property type="project" value="TreeGrafter"/>
</dbReference>
<proteinExistence type="inferred from homology"/>
<dbReference type="SUPFAM" id="SSF52540">
    <property type="entry name" value="P-loop containing nucleoside triphosphate hydrolases"/>
    <property type="match status" value="1"/>
</dbReference>
<dbReference type="Pfam" id="PF05049">
    <property type="entry name" value="IIGP"/>
    <property type="match status" value="1"/>
</dbReference>
<organism evidence="12 13">
    <name type="scientific">Ovis aries</name>
    <name type="common">Sheep</name>
    <dbReference type="NCBI Taxonomy" id="9940"/>
    <lineage>
        <taxon>Eukaryota</taxon>
        <taxon>Metazoa</taxon>
        <taxon>Chordata</taxon>
        <taxon>Craniata</taxon>
        <taxon>Vertebrata</taxon>
        <taxon>Euteleostomi</taxon>
        <taxon>Mammalia</taxon>
        <taxon>Eutheria</taxon>
        <taxon>Laurasiatheria</taxon>
        <taxon>Artiodactyla</taxon>
        <taxon>Ruminantia</taxon>
        <taxon>Pecora</taxon>
        <taxon>Bovidae</taxon>
        <taxon>Caprinae</taxon>
        <taxon>Ovis</taxon>
    </lineage>
</organism>
<accession>A0A836A5U8</accession>
<evidence type="ECO:0000256" key="4">
    <source>
        <dbReference type="ARBA" id="ARBA00023015"/>
    </source>
</evidence>
<dbReference type="FunFam" id="3.40.50.300:FF:000541">
    <property type="entry name" value="Immunity related GTPase M"/>
    <property type="match status" value="1"/>
</dbReference>
<feature type="compositionally biased region" description="Acidic residues" evidence="9">
    <location>
        <begin position="219"/>
        <end position="232"/>
    </location>
</feature>
<dbReference type="GO" id="GO:0045087">
    <property type="term" value="P:innate immune response"/>
    <property type="evidence" value="ECO:0007669"/>
    <property type="project" value="TreeGrafter"/>
</dbReference>
<feature type="region of interest" description="Disordered" evidence="9">
    <location>
        <begin position="632"/>
        <end position="652"/>
    </location>
</feature>
<dbReference type="GO" id="GO:0035458">
    <property type="term" value="P:cellular response to interferon-beta"/>
    <property type="evidence" value="ECO:0007669"/>
    <property type="project" value="TreeGrafter"/>
</dbReference>
<dbReference type="CDD" id="cd04104">
    <property type="entry name" value="p47_IIGP_like"/>
    <property type="match status" value="1"/>
</dbReference>
<dbReference type="AlphaFoldDB" id="A0A836A5U8"/>
<gene>
    <name evidence="12" type="ORF">JEQ12_016655</name>
</gene>
<keyword evidence="5" id="KW-0238">DNA-binding</keyword>
<dbReference type="CDD" id="cd07936">
    <property type="entry name" value="SCAN"/>
    <property type="match status" value="1"/>
</dbReference>
<keyword evidence="6" id="KW-0342">GTP-binding</keyword>
<dbReference type="PANTHER" id="PTHR32341">
    <property type="entry name" value="INTERFERON-INDUCIBLE GTPASE"/>
    <property type="match status" value="1"/>
</dbReference>
<evidence type="ECO:0000256" key="7">
    <source>
        <dbReference type="ARBA" id="ARBA00023163"/>
    </source>
</evidence>
<feature type="region of interest" description="Disordered" evidence="9">
    <location>
        <begin position="441"/>
        <end position="467"/>
    </location>
</feature>
<keyword evidence="4" id="KW-0805">Transcription regulation</keyword>
<dbReference type="PROSITE" id="PS50804">
    <property type="entry name" value="SCAN_BOX"/>
    <property type="match status" value="1"/>
</dbReference>
<feature type="domain" description="SCAN box" evidence="10">
    <location>
        <begin position="123"/>
        <end position="204"/>
    </location>
</feature>
<dbReference type="CDD" id="cd07765">
    <property type="entry name" value="KRAB_A-box"/>
    <property type="match status" value="1"/>
</dbReference>
<comment type="subcellular location">
    <subcellularLocation>
        <location evidence="8">Nucleus</location>
    </subcellularLocation>
</comment>
<dbReference type="EMBL" id="JAEMGP010000005">
    <property type="protein sequence ID" value="KAG5209090.1"/>
    <property type="molecule type" value="Genomic_DNA"/>
</dbReference>
<dbReference type="SUPFAM" id="SSF54427">
    <property type="entry name" value="NTF2-like"/>
    <property type="match status" value="1"/>
</dbReference>
<evidence type="ECO:0000256" key="8">
    <source>
        <dbReference type="PROSITE-ProRule" id="PRU00187"/>
    </source>
</evidence>
<dbReference type="GO" id="GO:0003677">
    <property type="term" value="F:DNA binding"/>
    <property type="evidence" value="ECO:0007669"/>
    <property type="project" value="UniProtKB-KW"/>
</dbReference>
<dbReference type="GO" id="GO:0005789">
    <property type="term" value="C:endoplasmic reticulum membrane"/>
    <property type="evidence" value="ECO:0007669"/>
    <property type="project" value="TreeGrafter"/>
</dbReference>
<feature type="domain" description="IRG-type G" evidence="11">
    <location>
        <begin position="600"/>
        <end position="781"/>
    </location>
</feature>
<dbReference type="SUPFAM" id="SSF47353">
    <property type="entry name" value="Retrovirus capsid dimerization domain-like"/>
    <property type="match status" value="1"/>
</dbReference>
<dbReference type="InterPro" id="IPR038269">
    <property type="entry name" value="SCAN_sf"/>
</dbReference>
<feature type="region of interest" description="Disordered" evidence="9">
    <location>
        <begin position="218"/>
        <end position="247"/>
    </location>
</feature>
<evidence type="ECO:0000256" key="2">
    <source>
        <dbReference type="ARBA" id="ARBA00022741"/>
    </source>
</evidence>
<comment type="caution">
    <text evidence="12">The sequence shown here is derived from an EMBL/GenBank/DDBJ whole genome shotgun (WGS) entry which is preliminary data.</text>
</comment>
<comment type="similarity">
    <text evidence="1">Belongs to the TRAFAC class dynamin-like GTPase superfamily. IRG family.</text>
</comment>
<dbReference type="InterPro" id="IPR036051">
    <property type="entry name" value="KRAB_dom_sf"/>
</dbReference>
<dbReference type="Pfam" id="PF02023">
    <property type="entry name" value="SCAN"/>
    <property type="match status" value="1"/>
</dbReference>
<feature type="region of interest" description="Disordered" evidence="9">
    <location>
        <begin position="94"/>
        <end position="120"/>
    </location>
</feature>
<feature type="compositionally biased region" description="Basic and acidic residues" evidence="9">
    <location>
        <begin position="454"/>
        <end position="464"/>
    </location>
</feature>
<dbReference type="Pfam" id="PF01352">
    <property type="entry name" value="KRAB"/>
    <property type="match status" value="1"/>
</dbReference>
<dbReference type="Gene3D" id="3.40.50.300">
    <property type="entry name" value="P-loop containing nucleotide triphosphate hydrolases"/>
    <property type="match status" value="1"/>
</dbReference>
<keyword evidence="3" id="KW-0378">Hydrolase</keyword>
<dbReference type="InterPro" id="IPR027417">
    <property type="entry name" value="P-loop_NTPase"/>
</dbReference>
<dbReference type="SUPFAM" id="SSF109640">
    <property type="entry name" value="KRAB domain (Kruppel-associated box)"/>
    <property type="match status" value="1"/>
</dbReference>
<evidence type="ECO:0000256" key="5">
    <source>
        <dbReference type="ARBA" id="ARBA00023125"/>
    </source>
</evidence>
<evidence type="ECO:0000313" key="12">
    <source>
        <dbReference type="EMBL" id="KAG5209090.1"/>
    </source>
</evidence>
<dbReference type="InterPro" id="IPR007743">
    <property type="entry name" value="Immunity-related_GTPase-like"/>
</dbReference>
<dbReference type="InterPro" id="IPR030385">
    <property type="entry name" value="G_IRG_dom"/>
</dbReference>
<evidence type="ECO:0000259" key="11">
    <source>
        <dbReference type="PROSITE" id="PS51716"/>
    </source>
</evidence>
<evidence type="ECO:0000259" key="10">
    <source>
        <dbReference type="PROSITE" id="PS50804"/>
    </source>
</evidence>
<dbReference type="SMART" id="SM00431">
    <property type="entry name" value="SCAN"/>
    <property type="match status" value="1"/>
</dbReference>
<dbReference type="Gene3D" id="1.10.4020.10">
    <property type="entry name" value="DNA breaking-rejoining enzymes"/>
    <property type="match status" value="1"/>
</dbReference>
<reference evidence="12 13" key="1">
    <citation type="submission" date="2020-12" db="EMBL/GenBank/DDBJ databases">
        <title>De novo assembly of Tibetan sheep genome.</title>
        <authorList>
            <person name="Li X."/>
        </authorList>
    </citation>
    <scope>NUCLEOTIDE SEQUENCE [LARGE SCALE GENOMIC DNA]</scope>
    <source>
        <tissue evidence="12">Heart</tissue>
    </source>
</reference>
<evidence type="ECO:0000256" key="1">
    <source>
        <dbReference type="ARBA" id="ARBA00005429"/>
    </source>
</evidence>
<evidence type="ECO:0000256" key="3">
    <source>
        <dbReference type="ARBA" id="ARBA00022801"/>
    </source>
</evidence>
<evidence type="ECO:0000313" key="13">
    <source>
        <dbReference type="Proteomes" id="UP000664991"/>
    </source>
</evidence>
<dbReference type="InterPro" id="IPR001909">
    <property type="entry name" value="KRAB"/>
</dbReference>
<dbReference type="PROSITE" id="PS51716">
    <property type="entry name" value="G_IRG"/>
    <property type="match status" value="1"/>
</dbReference>
<sequence>MAQDHQPMLDSCIISTVVGQLKASDNPIMQSHQMFLLKSIKVAWIAHFVKVSRARTVTLALKPQDSGLLDSSISGPFQEDLAIEALCPRVLAPKESEEPRKMRSPPGENPSSQGELPSPESSRRLFRRFCYQEAAGPREALHRLWDLCRGWLRPERHTKEQILELLVLEQFLAILPREVQGWVRAQEPESGDQAVSAVEALEREPGRPWQWLKHCEDPVVIDDGDSPPDQEQEQLPAEPHSDLAKSQDAQPIALAQSPGLPSRLSGQLSGDPVLQDTSILQEASLRDAQQVTTFQLPPNRVSPFKDMIFCFSEEDWSLLDPAQTGFYGEFIIGEDCGVSLPPNDAAAQLDLSQGEENEPRVPELQDFQGKDMSQVSYLDFPSLQPFQVEERRKRDELQVPEFQTSLQTVLPQSTCPVGGDAPFPENSLDEEVTIEIVLSSSGDEDSQLGPYCTDEPRSPTEKQHSLPVSHRSGIEAAGHDIFRMRQVYLDIHVVSETHRGKAHTSWFAGERKGSGNYLSPGPSKIIQLTGMDPLLVNIIKKNDFGQLTSELPSFYKTLVSEVGGILPQESLKRIQTDFEKGQPIEAADEIQRALQSAENATLNVAVIGQSGSGKSSFINVLQGIGHEQAGSASVGAVPTTTKKTPYPHPKHPNMTFWDLPGTGTPESNPDPYQEVVGDDNYDFFIIISSSRFSANDAFLAQTIQETEKKFYFVRTKVDSALYNERKSKLRPFKKETVLQQIRDNCLIKLSKIVSEPTVFLVSNFKPKKFDFPKLQETLLKDLPAEKRYIALLLCPNLSESLIEMKRAMIKEKVWLKAVRAAILAFIPLTPFCCGFNLSEQKSQLKRYQSDFGLDEESVSHIAQNLGISEQEIYSLMKSADFNSLVKDDSIIPMSRSVLSSFAQLLDSPSLLFSSFTKSTFYI</sequence>
<evidence type="ECO:0000256" key="6">
    <source>
        <dbReference type="ARBA" id="ARBA00023134"/>
    </source>
</evidence>